<comment type="caution">
    <text evidence="2">The sequence shown here is derived from an EMBL/GenBank/DDBJ whole genome shotgun (WGS) entry which is preliminary data.</text>
</comment>
<organism evidence="2 3">
    <name type="scientific">Synaphobranchus kaupii</name>
    <name type="common">Kaup's arrowtooth eel</name>
    <dbReference type="NCBI Taxonomy" id="118154"/>
    <lineage>
        <taxon>Eukaryota</taxon>
        <taxon>Metazoa</taxon>
        <taxon>Chordata</taxon>
        <taxon>Craniata</taxon>
        <taxon>Vertebrata</taxon>
        <taxon>Euteleostomi</taxon>
        <taxon>Actinopterygii</taxon>
        <taxon>Neopterygii</taxon>
        <taxon>Teleostei</taxon>
        <taxon>Anguilliformes</taxon>
        <taxon>Synaphobranchidae</taxon>
        <taxon>Synaphobranchus</taxon>
    </lineage>
</organism>
<keyword evidence="3" id="KW-1185">Reference proteome</keyword>
<accession>A0A9Q1G7R2</accession>
<sequence length="125" mass="13846">MLIRTELAASPAVMRRSEKSCRSRGVAAGERAEMDTFQRSACSSIRPLTALWGEEVFQSRCSAEAHQSPGPAQGAMFCLRRKNTDSHSMKIKNPAGRRSTKTGTSRGRGERREAVFRYGCSQHLL</sequence>
<proteinExistence type="predicted"/>
<dbReference type="Proteomes" id="UP001152622">
    <property type="component" value="Chromosome 2"/>
</dbReference>
<reference evidence="2" key="1">
    <citation type="journal article" date="2023" name="Science">
        <title>Genome structures resolve the early diversification of teleost fishes.</title>
        <authorList>
            <person name="Parey E."/>
            <person name="Louis A."/>
            <person name="Montfort J."/>
            <person name="Bouchez O."/>
            <person name="Roques C."/>
            <person name="Iampietro C."/>
            <person name="Lluch J."/>
            <person name="Castinel A."/>
            <person name="Donnadieu C."/>
            <person name="Desvignes T."/>
            <person name="Floi Bucao C."/>
            <person name="Jouanno E."/>
            <person name="Wen M."/>
            <person name="Mejri S."/>
            <person name="Dirks R."/>
            <person name="Jansen H."/>
            <person name="Henkel C."/>
            <person name="Chen W.J."/>
            <person name="Zahm M."/>
            <person name="Cabau C."/>
            <person name="Klopp C."/>
            <person name="Thompson A.W."/>
            <person name="Robinson-Rechavi M."/>
            <person name="Braasch I."/>
            <person name="Lecointre G."/>
            <person name="Bobe J."/>
            <person name="Postlethwait J.H."/>
            <person name="Berthelot C."/>
            <person name="Roest Crollius H."/>
            <person name="Guiguen Y."/>
        </authorList>
    </citation>
    <scope>NUCLEOTIDE SEQUENCE</scope>
    <source>
        <strain evidence="2">WJC10195</strain>
    </source>
</reference>
<evidence type="ECO:0000313" key="3">
    <source>
        <dbReference type="Proteomes" id="UP001152622"/>
    </source>
</evidence>
<dbReference type="AlphaFoldDB" id="A0A9Q1G7R2"/>
<evidence type="ECO:0000256" key="1">
    <source>
        <dbReference type="SAM" id="MobiDB-lite"/>
    </source>
</evidence>
<evidence type="ECO:0000313" key="2">
    <source>
        <dbReference type="EMBL" id="KAJ8376467.1"/>
    </source>
</evidence>
<feature type="region of interest" description="Disordered" evidence="1">
    <location>
        <begin position="80"/>
        <end position="112"/>
    </location>
</feature>
<name>A0A9Q1G7R2_SYNKA</name>
<protein>
    <submittedName>
        <fullName evidence="2">Uncharacterized protein</fullName>
    </submittedName>
</protein>
<dbReference type="EMBL" id="JAINUF010000002">
    <property type="protein sequence ID" value="KAJ8376467.1"/>
    <property type="molecule type" value="Genomic_DNA"/>
</dbReference>
<gene>
    <name evidence="2" type="ORF">SKAU_G00070470</name>
</gene>